<dbReference type="OrthoDB" id="5520150at2"/>
<dbReference type="STRING" id="1429043.X474_19885"/>
<dbReference type="InParanoid" id="A0A0D2HNY7"/>
<evidence type="ECO:0000313" key="2">
    <source>
        <dbReference type="Proteomes" id="UP000032233"/>
    </source>
</evidence>
<dbReference type="Proteomes" id="UP000032233">
    <property type="component" value="Unassembled WGS sequence"/>
</dbReference>
<dbReference type="EMBL" id="AZAC01000034">
    <property type="protein sequence ID" value="KIX12268.1"/>
    <property type="molecule type" value="Genomic_DNA"/>
</dbReference>
<dbReference type="AlphaFoldDB" id="A0A0D2HNY7"/>
<proteinExistence type="predicted"/>
<evidence type="ECO:0000313" key="1">
    <source>
        <dbReference type="EMBL" id="KIX12268.1"/>
    </source>
</evidence>
<comment type="caution">
    <text evidence="1">The sequence shown here is derived from an EMBL/GenBank/DDBJ whole genome shotgun (WGS) entry which is preliminary data.</text>
</comment>
<reference evidence="1 2" key="1">
    <citation type="submission" date="2013-11" db="EMBL/GenBank/DDBJ databases">
        <title>Metagenomic analysis of a methanogenic consortium involved in long chain n-alkane degradation.</title>
        <authorList>
            <person name="Davidova I.A."/>
            <person name="Callaghan A.V."/>
            <person name="Wawrik B."/>
            <person name="Pruitt S."/>
            <person name="Marks C."/>
            <person name="Duncan K.E."/>
            <person name="Suflita J.M."/>
        </authorList>
    </citation>
    <scope>NUCLEOTIDE SEQUENCE [LARGE SCALE GENOMIC DNA]</scope>
    <source>
        <strain evidence="1 2">SPR</strain>
    </source>
</reference>
<keyword evidence="2" id="KW-1185">Reference proteome</keyword>
<organism evidence="1 2">
    <name type="scientific">Dethiosulfatarculus sandiegensis</name>
    <dbReference type="NCBI Taxonomy" id="1429043"/>
    <lineage>
        <taxon>Bacteria</taxon>
        <taxon>Pseudomonadati</taxon>
        <taxon>Thermodesulfobacteriota</taxon>
        <taxon>Desulfarculia</taxon>
        <taxon>Desulfarculales</taxon>
        <taxon>Desulfarculaceae</taxon>
        <taxon>Dethiosulfatarculus</taxon>
    </lineage>
</organism>
<sequence length="166" mass="18945">MAHLTSKRSRTLAKWEIGALVFLVVLCLALAVAGHGRKQRDAYKDFLRRAKMIEQAVLSFAKDHQGDFPPDGWFTNRPPGLDNTYIYWDPNWNIDYEVVPNGKGGFVVGLEFYGSADSKRYYGLCRLSRVREKYGRGQPIPRQVNRIWVIEENARITGTPPKSKEG</sequence>
<dbReference type="RefSeq" id="WP_044350838.1">
    <property type="nucleotide sequence ID" value="NZ_AZAC01000034.1"/>
</dbReference>
<gene>
    <name evidence="1" type="ORF">X474_19885</name>
</gene>
<accession>A0A0D2HNY7</accession>
<name>A0A0D2HNY7_9BACT</name>
<evidence type="ECO:0008006" key="3">
    <source>
        <dbReference type="Google" id="ProtNLM"/>
    </source>
</evidence>
<protein>
    <recommendedName>
        <fullName evidence="3">Type II secretion system protein</fullName>
    </recommendedName>
</protein>